<dbReference type="EMBL" id="JFFI01000190">
    <property type="protein sequence ID" value="KXH68993.1"/>
    <property type="molecule type" value="Genomic_DNA"/>
</dbReference>
<feature type="compositionally biased region" description="Basic residues" evidence="1">
    <location>
        <begin position="128"/>
        <end position="139"/>
    </location>
</feature>
<dbReference type="OrthoDB" id="4796768at2759"/>
<sequence>MAYGLVPSQCYNGDLVSTYNAYNMSPWAFDKNLTKPASEQCRAPKTADSQLVGISRTSAPLQGVVSTWGSAHGSGSSSKLSNDLLNGRRDIQSQVGRDTIREKMTLQDWTTSDDFEIRDKAGELVLKGGHRGDKRRRQLAVRARDMDAS</sequence>
<evidence type="ECO:0000313" key="2">
    <source>
        <dbReference type="EMBL" id="KXH68993.1"/>
    </source>
</evidence>
<feature type="region of interest" description="Disordered" evidence="1">
    <location>
        <begin position="68"/>
        <end position="87"/>
    </location>
</feature>
<keyword evidence="3" id="KW-1185">Reference proteome</keyword>
<name>A0A135V8G2_9PEZI</name>
<dbReference type="Proteomes" id="UP000070121">
    <property type="component" value="Unassembled WGS sequence"/>
</dbReference>
<evidence type="ECO:0000256" key="1">
    <source>
        <dbReference type="SAM" id="MobiDB-lite"/>
    </source>
</evidence>
<protein>
    <submittedName>
        <fullName evidence="2">Uncharacterized protein</fullName>
    </submittedName>
</protein>
<evidence type="ECO:0000313" key="3">
    <source>
        <dbReference type="Proteomes" id="UP000070121"/>
    </source>
</evidence>
<comment type="caution">
    <text evidence="2">The sequence shown here is derived from an EMBL/GenBank/DDBJ whole genome shotgun (WGS) entry which is preliminary data.</text>
</comment>
<organism evidence="2 3">
    <name type="scientific">Colletotrichum salicis</name>
    <dbReference type="NCBI Taxonomy" id="1209931"/>
    <lineage>
        <taxon>Eukaryota</taxon>
        <taxon>Fungi</taxon>
        <taxon>Dikarya</taxon>
        <taxon>Ascomycota</taxon>
        <taxon>Pezizomycotina</taxon>
        <taxon>Sordariomycetes</taxon>
        <taxon>Hypocreomycetidae</taxon>
        <taxon>Glomerellales</taxon>
        <taxon>Glomerellaceae</taxon>
        <taxon>Colletotrichum</taxon>
        <taxon>Colletotrichum acutatum species complex</taxon>
    </lineage>
</organism>
<dbReference type="AlphaFoldDB" id="A0A135V8G2"/>
<dbReference type="STRING" id="1209931.A0A135V8G2"/>
<feature type="compositionally biased region" description="Low complexity" evidence="1">
    <location>
        <begin position="68"/>
        <end position="81"/>
    </location>
</feature>
<proteinExistence type="predicted"/>
<feature type="region of interest" description="Disordered" evidence="1">
    <location>
        <begin position="128"/>
        <end position="149"/>
    </location>
</feature>
<reference evidence="2 3" key="1">
    <citation type="submission" date="2014-02" db="EMBL/GenBank/DDBJ databases">
        <title>The genome sequence of Colletotrichum salicis CBS 607.94.</title>
        <authorList>
            <person name="Baroncelli R."/>
            <person name="Thon M.R."/>
        </authorList>
    </citation>
    <scope>NUCLEOTIDE SEQUENCE [LARGE SCALE GENOMIC DNA]</scope>
    <source>
        <strain evidence="2 3">CBS 607.94</strain>
    </source>
</reference>
<accession>A0A135V8G2</accession>
<gene>
    <name evidence="2" type="ORF">CSAL01_06610</name>
</gene>